<protein>
    <submittedName>
        <fullName evidence="1">Uncharacterized protein</fullName>
    </submittedName>
</protein>
<gene>
    <name evidence="1" type="primary">Contig10528.g11248</name>
    <name evidence="1" type="ORF">STYLEM_16998</name>
</gene>
<organism evidence="1 2">
    <name type="scientific">Stylonychia lemnae</name>
    <name type="common">Ciliate</name>
    <dbReference type="NCBI Taxonomy" id="5949"/>
    <lineage>
        <taxon>Eukaryota</taxon>
        <taxon>Sar</taxon>
        <taxon>Alveolata</taxon>
        <taxon>Ciliophora</taxon>
        <taxon>Intramacronucleata</taxon>
        <taxon>Spirotrichea</taxon>
        <taxon>Stichotrichia</taxon>
        <taxon>Sporadotrichida</taxon>
        <taxon>Oxytrichidae</taxon>
        <taxon>Stylonychinae</taxon>
        <taxon>Stylonychia</taxon>
    </lineage>
</organism>
<dbReference type="Proteomes" id="UP000039865">
    <property type="component" value="Unassembled WGS sequence"/>
</dbReference>
<evidence type="ECO:0000313" key="1">
    <source>
        <dbReference type="EMBL" id="CDW87885.1"/>
    </source>
</evidence>
<dbReference type="InParanoid" id="A0A078AZQ0"/>
<dbReference type="AlphaFoldDB" id="A0A078AZQ0"/>
<evidence type="ECO:0000313" key="2">
    <source>
        <dbReference type="Proteomes" id="UP000039865"/>
    </source>
</evidence>
<accession>A0A078AZQ0</accession>
<keyword evidence="2" id="KW-1185">Reference proteome</keyword>
<reference evidence="1 2" key="1">
    <citation type="submission" date="2014-06" db="EMBL/GenBank/DDBJ databases">
        <authorList>
            <person name="Swart Estienne"/>
        </authorList>
    </citation>
    <scope>NUCLEOTIDE SEQUENCE [LARGE SCALE GENOMIC DNA]</scope>
    <source>
        <strain evidence="1 2">130c</strain>
    </source>
</reference>
<proteinExistence type="predicted"/>
<name>A0A078AZQ0_STYLE</name>
<sequence length="181" mass="21153">MTGKLSQTTLKNIVLLTKNVERSSNFFSEIIGLKLLHQTANLAELKDQRDFRLIIRQSPKQLYIANLQLIYSLAYSTYGYSPILNFEIPQSEEFIEVIDKAKLHYKCQLDGDIQEDNYLKIVCLRMEEGQTISLSQVVQENEVEKEYDQLIKDEGTSVFEKERLMDPKQQELRRLFDAIKL</sequence>
<dbReference type="EMBL" id="CCKQ01016014">
    <property type="protein sequence ID" value="CDW87885.1"/>
    <property type="molecule type" value="Genomic_DNA"/>
</dbReference>
<dbReference type="OrthoDB" id="10267381at2759"/>